<dbReference type="Pfam" id="PF00092">
    <property type="entry name" value="VWA"/>
    <property type="match status" value="1"/>
</dbReference>
<dbReference type="CDD" id="cd01454">
    <property type="entry name" value="vWA_norD_type"/>
    <property type="match status" value="1"/>
</dbReference>
<protein>
    <submittedName>
        <fullName evidence="3">Nitric oxide reductase NorD protein</fullName>
    </submittedName>
</protein>
<dbReference type="SMART" id="SM00327">
    <property type="entry name" value="VWA"/>
    <property type="match status" value="1"/>
</dbReference>
<dbReference type="InterPro" id="IPR051928">
    <property type="entry name" value="NorD/CobT"/>
</dbReference>
<evidence type="ECO:0000313" key="3">
    <source>
        <dbReference type="EMBL" id="RZU38542.1"/>
    </source>
</evidence>
<dbReference type="SUPFAM" id="SSF53300">
    <property type="entry name" value="vWA-like"/>
    <property type="match status" value="1"/>
</dbReference>
<dbReference type="Gene3D" id="3.40.50.410">
    <property type="entry name" value="von Willebrand factor, type A domain"/>
    <property type="match status" value="1"/>
</dbReference>
<dbReference type="AlphaFoldDB" id="A0A4Q7YLH4"/>
<evidence type="ECO:0000256" key="1">
    <source>
        <dbReference type="SAM" id="MobiDB-lite"/>
    </source>
</evidence>
<organism evidence="3 4">
    <name type="scientific">Fluviicoccus keumensis</name>
    <dbReference type="NCBI Taxonomy" id="1435465"/>
    <lineage>
        <taxon>Bacteria</taxon>
        <taxon>Pseudomonadati</taxon>
        <taxon>Pseudomonadota</taxon>
        <taxon>Gammaproteobacteria</taxon>
        <taxon>Moraxellales</taxon>
        <taxon>Moraxellaceae</taxon>
        <taxon>Fluviicoccus</taxon>
    </lineage>
</organism>
<dbReference type="Proteomes" id="UP000292423">
    <property type="component" value="Unassembled WGS sequence"/>
</dbReference>
<feature type="compositionally biased region" description="Basic and acidic residues" evidence="1">
    <location>
        <begin position="216"/>
        <end position="231"/>
    </location>
</feature>
<comment type="caution">
    <text evidence="3">The sequence shown here is derived from an EMBL/GenBank/DDBJ whole genome shotgun (WGS) entry which is preliminary data.</text>
</comment>
<dbReference type="PANTHER" id="PTHR41248">
    <property type="entry name" value="NORD PROTEIN"/>
    <property type="match status" value="1"/>
</dbReference>
<name>A0A4Q7YLH4_9GAMM</name>
<feature type="region of interest" description="Disordered" evidence="1">
    <location>
        <begin position="204"/>
        <end position="231"/>
    </location>
</feature>
<keyword evidence="4" id="KW-1185">Reference proteome</keyword>
<gene>
    <name evidence="3" type="ORF">EV700_2477</name>
</gene>
<dbReference type="PROSITE" id="PS50234">
    <property type="entry name" value="VWFA"/>
    <property type="match status" value="1"/>
</dbReference>
<proteinExistence type="predicted"/>
<accession>A0A4Q7YLH4</accession>
<dbReference type="OrthoDB" id="9758211at2"/>
<dbReference type="InterPro" id="IPR002035">
    <property type="entry name" value="VWF_A"/>
</dbReference>
<evidence type="ECO:0000313" key="4">
    <source>
        <dbReference type="Proteomes" id="UP000292423"/>
    </source>
</evidence>
<reference evidence="3 4" key="1">
    <citation type="submission" date="2019-02" db="EMBL/GenBank/DDBJ databases">
        <title>Genomic Encyclopedia of Type Strains, Phase IV (KMG-IV): sequencing the most valuable type-strain genomes for metagenomic binning, comparative biology and taxonomic classification.</title>
        <authorList>
            <person name="Goeker M."/>
        </authorList>
    </citation>
    <scope>NUCLEOTIDE SEQUENCE [LARGE SCALE GENOMIC DNA]</scope>
    <source>
        <strain evidence="3 4">DSM 105135</strain>
    </source>
</reference>
<feature type="domain" description="VWFA" evidence="2">
    <location>
        <begin position="423"/>
        <end position="605"/>
    </location>
</feature>
<sequence>MEEWIGGIWDKVVRRAAHRGFPEAAVTLESMREVVGPYFRAVGGDAGVALKSGSAAAHGARRRWLERLAGTGERVDLAWQDAEALYLPDTVDTFAEPELNRELYLWLATLAAFSVGDDEPDGWIRNVRATRAVLDALPGWQGRYRRLVDACLTLRTPSASLPPDEAALERAVREQLQHPECNVPRPATKRPHWPVPLWLRPDRPPVVREAAGTPPGERETGGDGPREDDDNRRRFAAERVDMPKTENGMLLLFRAESIFTWSEYVRVNRPTEDDEDGDNALMRAKDMDKLSVARDGKSGKSRVRFDLDLPAADIDDTPLGPGIPLPEWDWRKQQLLPDYCRLEPLLPKAEPLAALPPELRAPAASLRRQFEALAPLPAWRGSSLQGEELDLDACLRFAADRLAGTVAEPGLWRERVPANRSLACLLLADLSLSTDTWVGQRRVIDVIRDSLFLFAEAMSATRDSFGLYGFSSVKRQHVRFQLLKDFSERYDATVRGRIAAIKPGFYTRMGAAIRHSTAILKEQPAERRLLLVLTDGKPNDVDHYEGRYGIEDTRHAVRAAREAGLTVFCVTVDRDAADYLPHLFGAQGCVVVKDANELPRLLPRLYVQMTKRF</sequence>
<dbReference type="PANTHER" id="PTHR41248:SF1">
    <property type="entry name" value="NORD PROTEIN"/>
    <property type="match status" value="1"/>
</dbReference>
<dbReference type="RefSeq" id="WP_130414191.1">
    <property type="nucleotide sequence ID" value="NZ_SHKX01000013.1"/>
</dbReference>
<evidence type="ECO:0000259" key="2">
    <source>
        <dbReference type="PROSITE" id="PS50234"/>
    </source>
</evidence>
<dbReference type="InterPro" id="IPR036465">
    <property type="entry name" value="vWFA_dom_sf"/>
</dbReference>
<dbReference type="EMBL" id="SHKX01000013">
    <property type="protein sequence ID" value="RZU38542.1"/>
    <property type="molecule type" value="Genomic_DNA"/>
</dbReference>